<dbReference type="AlphaFoldDB" id="A0AAN9Y830"/>
<dbReference type="Proteomes" id="UP001367676">
    <property type="component" value="Unassembled WGS sequence"/>
</dbReference>
<evidence type="ECO:0000313" key="2">
    <source>
        <dbReference type="Proteomes" id="UP001367676"/>
    </source>
</evidence>
<name>A0AAN9Y830_9HEMI</name>
<protein>
    <submittedName>
        <fullName evidence="1">Uncharacterized protein</fullName>
    </submittedName>
</protein>
<accession>A0AAN9Y830</accession>
<organism evidence="1 2">
    <name type="scientific">Parthenolecanium corni</name>
    <dbReference type="NCBI Taxonomy" id="536013"/>
    <lineage>
        <taxon>Eukaryota</taxon>
        <taxon>Metazoa</taxon>
        <taxon>Ecdysozoa</taxon>
        <taxon>Arthropoda</taxon>
        <taxon>Hexapoda</taxon>
        <taxon>Insecta</taxon>
        <taxon>Pterygota</taxon>
        <taxon>Neoptera</taxon>
        <taxon>Paraneoptera</taxon>
        <taxon>Hemiptera</taxon>
        <taxon>Sternorrhyncha</taxon>
        <taxon>Coccoidea</taxon>
        <taxon>Coccidae</taxon>
        <taxon>Parthenolecanium</taxon>
    </lineage>
</organism>
<sequence length="145" mass="16963">MTSFKTLRWTTQRNNILRNPDYDTTGSLKVIPVASNMTPPGPLNNRSDEDSSSEEELIELAMIVACPRRAKIIRKRVNYYEKWRGDEFIARFRMSKETTRFVLNLMGEHIAQLQQQRGKVDRISNDCRMPKTSEKRVVGTYFYLV</sequence>
<keyword evidence="2" id="KW-1185">Reference proteome</keyword>
<reference evidence="1 2" key="1">
    <citation type="submission" date="2024-03" db="EMBL/GenBank/DDBJ databases">
        <title>Adaptation during the transition from Ophiocordyceps entomopathogen to insect associate is accompanied by gene loss and intensified selection.</title>
        <authorList>
            <person name="Ward C.M."/>
            <person name="Onetto C.A."/>
            <person name="Borneman A.R."/>
        </authorList>
    </citation>
    <scope>NUCLEOTIDE SEQUENCE [LARGE SCALE GENOMIC DNA]</scope>
    <source>
        <strain evidence="1">AWRI1</strain>
        <tissue evidence="1">Single Adult Female</tissue>
    </source>
</reference>
<proteinExistence type="predicted"/>
<dbReference type="EMBL" id="JBBCAQ010000010">
    <property type="protein sequence ID" value="KAK7601909.1"/>
    <property type="molecule type" value="Genomic_DNA"/>
</dbReference>
<evidence type="ECO:0000313" key="1">
    <source>
        <dbReference type="EMBL" id="KAK7601909.1"/>
    </source>
</evidence>
<comment type="caution">
    <text evidence="1">The sequence shown here is derived from an EMBL/GenBank/DDBJ whole genome shotgun (WGS) entry which is preliminary data.</text>
</comment>
<gene>
    <name evidence="1" type="ORF">V9T40_009350</name>
</gene>